<evidence type="ECO:0000313" key="1">
    <source>
        <dbReference type="EMBL" id="KKP46496.1"/>
    </source>
</evidence>
<protein>
    <recommendedName>
        <fullName evidence="3">Toxin-antitoxin protein</fullName>
    </recommendedName>
</protein>
<accession>A0A0G0A5H1</accession>
<dbReference type="AlphaFoldDB" id="A0A0G0A5H1"/>
<comment type="caution">
    <text evidence="1">The sequence shown here is derived from an EMBL/GenBank/DDBJ whole genome shotgun (WGS) entry which is preliminary data.</text>
</comment>
<dbReference type="Gene3D" id="2.30.30.110">
    <property type="match status" value="1"/>
</dbReference>
<dbReference type="Pfam" id="PF02452">
    <property type="entry name" value="PemK_toxin"/>
    <property type="match status" value="1"/>
</dbReference>
<evidence type="ECO:0008006" key="3">
    <source>
        <dbReference type="Google" id="ProtNLM"/>
    </source>
</evidence>
<dbReference type="InterPro" id="IPR011067">
    <property type="entry name" value="Plasmid_toxin/cell-grow_inhib"/>
</dbReference>
<dbReference type="SUPFAM" id="SSF50118">
    <property type="entry name" value="Cell growth inhibitor/plasmid maintenance toxic component"/>
    <property type="match status" value="1"/>
</dbReference>
<organism evidence="1 2">
    <name type="scientific">Candidatus Woesebacteria bacterium GW2011_GWA2_33_28</name>
    <dbReference type="NCBI Taxonomy" id="1618561"/>
    <lineage>
        <taxon>Bacteria</taxon>
        <taxon>Candidatus Woeseibacteriota</taxon>
    </lineage>
</organism>
<reference evidence="1 2" key="1">
    <citation type="journal article" date="2015" name="Nature">
        <title>rRNA introns, odd ribosomes, and small enigmatic genomes across a large radiation of phyla.</title>
        <authorList>
            <person name="Brown C.T."/>
            <person name="Hug L.A."/>
            <person name="Thomas B.C."/>
            <person name="Sharon I."/>
            <person name="Castelle C.J."/>
            <person name="Singh A."/>
            <person name="Wilkins M.J."/>
            <person name="Williams K.H."/>
            <person name="Banfield J.F."/>
        </authorList>
    </citation>
    <scope>NUCLEOTIDE SEQUENCE [LARGE SCALE GENOMIC DNA]</scope>
</reference>
<name>A0A0G0A5H1_9BACT</name>
<sequence length="147" mass="17199">MPAIINIHIKNFDGWIEKKKEYHFQEKPSPMFKERDIWWVSIGINIGYEEDGKHDKFLRPVLVLKKFNRDLFLGVPMSTKIKNNPYYIKVTIADKTVSALISQIRVFSAKRIQDKLAELDTNDFKNVKDEVIKMVSFSSLPKQRGRG</sequence>
<dbReference type="InterPro" id="IPR003477">
    <property type="entry name" value="PemK-like"/>
</dbReference>
<dbReference type="GO" id="GO:0003677">
    <property type="term" value="F:DNA binding"/>
    <property type="evidence" value="ECO:0007669"/>
    <property type="project" value="InterPro"/>
</dbReference>
<dbReference type="EMBL" id="LBOZ01000010">
    <property type="protein sequence ID" value="KKP46496.1"/>
    <property type="molecule type" value="Genomic_DNA"/>
</dbReference>
<gene>
    <name evidence="1" type="ORF">UR38_C0010G0007</name>
</gene>
<proteinExistence type="predicted"/>
<evidence type="ECO:0000313" key="2">
    <source>
        <dbReference type="Proteomes" id="UP000033995"/>
    </source>
</evidence>
<dbReference type="Proteomes" id="UP000033995">
    <property type="component" value="Unassembled WGS sequence"/>
</dbReference>